<comment type="caution">
    <text evidence="2">The sequence shown here is derived from an EMBL/GenBank/DDBJ whole genome shotgun (WGS) entry which is preliminary data.</text>
</comment>
<dbReference type="InterPro" id="IPR052164">
    <property type="entry name" value="Anthracycline_SecMetBiosynth"/>
</dbReference>
<dbReference type="Gene3D" id="3.10.180.10">
    <property type="entry name" value="2,3-Dihydroxybiphenyl 1,2-Dioxygenase, domain 1"/>
    <property type="match status" value="1"/>
</dbReference>
<dbReference type="Pfam" id="PF00903">
    <property type="entry name" value="Glyoxalase"/>
    <property type="match status" value="1"/>
</dbReference>
<sequence length="117" mass="12667">MSGHEKINYVELPAADLAATKQFYSRVFGWVFADYGPDYVAFANSGLDGGFYRAKTHSAVADGAALVVLYSKDLAQTESKIVAAGGKVVKPVFSFPGGRRFHFTDPNGNELAVWSEQ</sequence>
<accession>A0ABN1D8H0</accession>
<dbReference type="InterPro" id="IPR037523">
    <property type="entry name" value="VOC_core"/>
</dbReference>
<evidence type="ECO:0000313" key="2">
    <source>
        <dbReference type="EMBL" id="GAA0536964.1"/>
    </source>
</evidence>
<gene>
    <name evidence="2" type="ORF">GCM10009098_00500</name>
</gene>
<proteinExistence type="predicted"/>
<name>A0ABN1D8H0_9GAMM</name>
<evidence type="ECO:0000313" key="3">
    <source>
        <dbReference type="Proteomes" id="UP001501169"/>
    </source>
</evidence>
<keyword evidence="3" id="KW-1185">Reference proteome</keyword>
<dbReference type="InterPro" id="IPR029068">
    <property type="entry name" value="Glyas_Bleomycin-R_OHBP_Dase"/>
</dbReference>
<organism evidence="2 3">
    <name type="scientific">Rheinheimera aquimaris</name>
    <dbReference type="NCBI Taxonomy" id="412437"/>
    <lineage>
        <taxon>Bacteria</taxon>
        <taxon>Pseudomonadati</taxon>
        <taxon>Pseudomonadota</taxon>
        <taxon>Gammaproteobacteria</taxon>
        <taxon>Chromatiales</taxon>
        <taxon>Chromatiaceae</taxon>
        <taxon>Rheinheimera</taxon>
    </lineage>
</organism>
<feature type="domain" description="VOC" evidence="1">
    <location>
        <begin position="6"/>
        <end position="116"/>
    </location>
</feature>
<dbReference type="PROSITE" id="PS51819">
    <property type="entry name" value="VOC"/>
    <property type="match status" value="1"/>
</dbReference>
<dbReference type="SUPFAM" id="SSF54593">
    <property type="entry name" value="Glyoxalase/Bleomycin resistance protein/Dihydroxybiphenyl dioxygenase"/>
    <property type="match status" value="1"/>
</dbReference>
<dbReference type="Proteomes" id="UP001501169">
    <property type="component" value="Unassembled WGS sequence"/>
</dbReference>
<dbReference type="RefSeq" id="WP_134059475.1">
    <property type="nucleotide sequence ID" value="NZ_BAAAEO010000001.1"/>
</dbReference>
<dbReference type="EMBL" id="BAAAEO010000001">
    <property type="protein sequence ID" value="GAA0536964.1"/>
    <property type="molecule type" value="Genomic_DNA"/>
</dbReference>
<dbReference type="InterPro" id="IPR004360">
    <property type="entry name" value="Glyas_Fos-R_dOase_dom"/>
</dbReference>
<dbReference type="PANTHER" id="PTHR33993:SF1">
    <property type="entry name" value="GLYOXALASE FAMILY PROTEIN"/>
    <property type="match status" value="1"/>
</dbReference>
<protein>
    <submittedName>
        <fullName evidence="2">VOC family protein</fullName>
    </submittedName>
</protein>
<reference evidence="2 3" key="1">
    <citation type="journal article" date="2019" name="Int. J. Syst. Evol. Microbiol.">
        <title>The Global Catalogue of Microorganisms (GCM) 10K type strain sequencing project: providing services to taxonomists for standard genome sequencing and annotation.</title>
        <authorList>
            <consortium name="The Broad Institute Genomics Platform"/>
            <consortium name="The Broad Institute Genome Sequencing Center for Infectious Disease"/>
            <person name="Wu L."/>
            <person name="Ma J."/>
        </authorList>
    </citation>
    <scope>NUCLEOTIDE SEQUENCE [LARGE SCALE GENOMIC DNA]</scope>
    <source>
        <strain evidence="2 3">JCM 14331</strain>
    </source>
</reference>
<dbReference type="PANTHER" id="PTHR33993">
    <property type="entry name" value="GLYOXALASE-RELATED"/>
    <property type="match status" value="1"/>
</dbReference>
<evidence type="ECO:0000259" key="1">
    <source>
        <dbReference type="PROSITE" id="PS51819"/>
    </source>
</evidence>
<dbReference type="CDD" id="cd07247">
    <property type="entry name" value="SgaA_N_like"/>
    <property type="match status" value="1"/>
</dbReference>